<proteinExistence type="predicted"/>
<organism evidence="1 2">
    <name type="scientific">Colletotrichum truncatum</name>
    <name type="common">Anthracnose fungus</name>
    <name type="synonym">Colletotrichum capsici</name>
    <dbReference type="NCBI Taxonomy" id="5467"/>
    <lineage>
        <taxon>Eukaryota</taxon>
        <taxon>Fungi</taxon>
        <taxon>Dikarya</taxon>
        <taxon>Ascomycota</taxon>
        <taxon>Pezizomycotina</taxon>
        <taxon>Sordariomycetes</taxon>
        <taxon>Hypocreomycetidae</taxon>
        <taxon>Glomerellales</taxon>
        <taxon>Glomerellaceae</taxon>
        <taxon>Colletotrichum</taxon>
        <taxon>Colletotrichum truncatum species complex</taxon>
    </lineage>
</organism>
<sequence>MAAESKTKTATNGTVNGNTKASFKGTKLYETIRNMVSSANAVSSELSNLPDLEKLMESEKRLRKEVEDKNAEIEKVRQDTDKEIADKNKEIETIKKETEEQIKAVRKETNEEIGKIRADLEAEKLARHVLITDFEARAGVHDQTKAEGTAASQKLAEALQNLQTKEGEVEAARQRVAELQQASDKSLAQVEALNVEKDKIMREKKLLSADLQSREAEIVIFESDLHQLQRDVGVNLLKDYTERELNQFRRDVEAFAEESRSLVVEFFKEPDNTLNTISLPQQLDYLKQVPLPRAGSTPDLRCLVAQAIIAKYLRSHIFQPFFLPPDVHGAGSALLDYLSEDVQRATIFRCQILAACQRNGSAKVVANIAKDAVYRELCAFVPATRYLALQQRLTKFFEDGAKLWGEVQRSRQFILSESLEDEDIEEFDDETQRPRLWEEYGTRSRSTAGGPGEVVATLFPQIVIEVNDDIVNILHPGVGLWSDQTVVLAATQAQARGQVNGRVNVEGARPHSQRRRSSSSAPSGRP</sequence>
<keyword evidence="2" id="KW-1185">Reference proteome</keyword>
<dbReference type="EMBL" id="VUJX02000007">
    <property type="protein sequence ID" value="KAL0934126.1"/>
    <property type="molecule type" value="Genomic_DNA"/>
</dbReference>
<reference evidence="1 2" key="1">
    <citation type="journal article" date="2020" name="Phytopathology">
        <title>Genome Sequence Resources of Colletotrichum truncatum, C. plurivorum, C. musicola, and C. sojae: Four Species Pathogenic to Soybean (Glycine max).</title>
        <authorList>
            <person name="Rogerio F."/>
            <person name="Boufleur T.R."/>
            <person name="Ciampi-Guillardi M."/>
            <person name="Sukno S.A."/>
            <person name="Thon M.R."/>
            <person name="Massola Junior N.S."/>
            <person name="Baroncelli R."/>
        </authorList>
    </citation>
    <scope>NUCLEOTIDE SEQUENCE [LARGE SCALE GENOMIC DNA]</scope>
    <source>
        <strain evidence="1 2">CMES1059</strain>
    </source>
</reference>
<evidence type="ECO:0000313" key="1">
    <source>
        <dbReference type="EMBL" id="KAL0934126.1"/>
    </source>
</evidence>
<gene>
    <name evidence="1" type="ORF">CTRU02_210925</name>
</gene>
<dbReference type="Proteomes" id="UP000805649">
    <property type="component" value="Unassembled WGS sequence"/>
</dbReference>
<evidence type="ECO:0000313" key="2">
    <source>
        <dbReference type="Proteomes" id="UP000805649"/>
    </source>
</evidence>
<protein>
    <submittedName>
        <fullName evidence="1">RNA polymerase rpb1 c-terminal repeat domain protein</fullName>
    </submittedName>
</protein>
<comment type="caution">
    <text evidence="1">The sequence shown here is derived from an EMBL/GenBank/DDBJ whole genome shotgun (WGS) entry which is preliminary data.</text>
</comment>
<accession>A0ACC3YQB7</accession>
<name>A0ACC3YQB7_COLTU</name>